<keyword evidence="4" id="KW-1003">Cell membrane</keyword>
<reference evidence="14" key="1">
    <citation type="submission" date="2023-01" db="EMBL/GenBank/DDBJ databases">
        <title>Key to firefly adult light organ development and bioluminescence: homeobox transcription factors regulate luciferase expression and transportation to peroxisome.</title>
        <authorList>
            <person name="Fu X."/>
        </authorList>
    </citation>
    <scope>NUCLEOTIDE SEQUENCE [LARGE SCALE GENOMIC DNA]</scope>
</reference>
<feature type="transmembrane region" description="Helical" evidence="12">
    <location>
        <begin position="185"/>
        <end position="205"/>
    </location>
</feature>
<dbReference type="AlphaFoldDB" id="A0AAN7PZE4"/>
<evidence type="ECO:0000256" key="10">
    <source>
        <dbReference type="ARBA" id="ARBA00023201"/>
    </source>
</evidence>
<evidence type="ECO:0000256" key="3">
    <source>
        <dbReference type="ARBA" id="ARBA00022448"/>
    </source>
</evidence>
<dbReference type="InterPro" id="IPR051163">
    <property type="entry name" value="Sodium:Solute_Symporter_SSF"/>
</dbReference>
<dbReference type="GO" id="GO:0015293">
    <property type="term" value="F:symporter activity"/>
    <property type="evidence" value="ECO:0007669"/>
    <property type="project" value="TreeGrafter"/>
</dbReference>
<sequence length="659" mass="71218">MVTIFAIGTYLSGGFTSIWEKAESGDRLIFFNLNLDPTERQTFWGIVIGMGVTFIGNLGINPSSIQRFLSLPTYSDAKKSVIIFGVGTIAAKLVCAFIGLIMFARYIDCDPLSNGSIKRIDQILPFYMLDALGNLKGFPGLFVASVLCTAFSTMSTSINTLSLTIYEDFLRSKLPKNTSQNTINIIIKSIVVITGLVSLMFVFLIEKLGGILKIGLSFHGLTLGPLVGALVGGICSLVLTGILVGGAQIYTIQGRMEPSRKSLSTSGCSFLNDTLAQTTTMNLDPTVRQTFWGVVIGMGVTFIGNLGINPSSIQRFLSLPTYSDAKKSVIIFGAGIIVMKLMSCFIGLIVFARYIDCDPLSTGSIKRIDQLLPFYILDDLGNLKGFSGLFVASLLCSALSTMSTSINTLSLTIYEDLLKSKLPKDMSQNTINIIIKSIVVATGLIGLMFIFVTEKLSGVLQLGLRALIGGICSIVLTGILVFGAQIYTIQESIKVIPKSLSTSGCSFLNSTLAVTTTAIPKVVIDKPPTIFTISFQFYSVVGMMLVLIIGLIGQDQPMVENSDESDFAITIIGVSNRNNKVLSINSWFQTVNVGDNRVLIKFKLDTDTDVNLLSRKMLSEVGVLELLLRDTQIMLEAFGDSVLKPLGVVPLEVQCIVTL</sequence>
<dbReference type="GO" id="GO:0005886">
    <property type="term" value="C:plasma membrane"/>
    <property type="evidence" value="ECO:0007669"/>
    <property type="project" value="UniProtKB-SubCell"/>
</dbReference>
<dbReference type="InterPro" id="IPR038377">
    <property type="entry name" value="Na/Glc_symporter_sf"/>
</dbReference>
<evidence type="ECO:0000256" key="8">
    <source>
        <dbReference type="ARBA" id="ARBA00023065"/>
    </source>
</evidence>
<proteinExistence type="inferred from homology"/>
<comment type="subcellular location">
    <subcellularLocation>
        <location evidence="1">Cell membrane</location>
        <topology evidence="1">Multi-pass membrane protein</topology>
    </subcellularLocation>
</comment>
<dbReference type="PANTHER" id="PTHR42985:SF21">
    <property type="entry name" value="SODIUM-DEPENDENT MULTIVITAMIN TRANSPORTER-LIKE PROTEIN"/>
    <property type="match status" value="1"/>
</dbReference>
<keyword evidence="7" id="KW-0915">Sodium</keyword>
<comment type="similarity">
    <text evidence="2 11">Belongs to the sodium:solute symporter (SSF) (TC 2.A.21) family.</text>
</comment>
<keyword evidence="3" id="KW-0813">Transport</keyword>
<evidence type="ECO:0000313" key="14">
    <source>
        <dbReference type="Proteomes" id="UP001353858"/>
    </source>
</evidence>
<evidence type="ECO:0000256" key="11">
    <source>
        <dbReference type="RuleBase" id="RU362091"/>
    </source>
</evidence>
<evidence type="ECO:0000256" key="9">
    <source>
        <dbReference type="ARBA" id="ARBA00023136"/>
    </source>
</evidence>
<organism evidence="13 14">
    <name type="scientific">Aquatica leii</name>
    <dbReference type="NCBI Taxonomy" id="1421715"/>
    <lineage>
        <taxon>Eukaryota</taxon>
        <taxon>Metazoa</taxon>
        <taxon>Ecdysozoa</taxon>
        <taxon>Arthropoda</taxon>
        <taxon>Hexapoda</taxon>
        <taxon>Insecta</taxon>
        <taxon>Pterygota</taxon>
        <taxon>Neoptera</taxon>
        <taxon>Endopterygota</taxon>
        <taxon>Coleoptera</taxon>
        <taxon>Polyphaga</taxon>
        <taxon>Elateriformia</taxon>
        <taxon>Elateroidea</taxon>
        <taxon>Lampyridae</taxon>
        <taxon>Luciolinae</taxon>
        <taxon>Aquatica</taxon>
    </lineage>
</organism>
<dbReference type="GO" id="GO:0006814">
    <property type="term" value="P:sodium ion transport"/>
    <property type="evidence" value="ECO:0007669"/>
    <property type="project" value="UniProtKB-KW"/>
</dbReference>
<evidence type="ECO:0000256" key="4">
    <source>
        <dbReference type="ARBA" id="ARBA00022475"/>
    </source>
</evidence>
<dbReference type="PROSITE" id="PS50283">
    <property type="entry name" value="NA_SOLUT_SYMP_3"/>
    <property type="match status" value="1"/>
</dbReference>
<feature type="transmembrane region" description="Helical" evidence="12">
    <location>
        <begin position="464"/>
        <end position="487"/>
    </location>
</feature>
<keyword evidence="9 12" id="KW-0472">Membrane</keyword>
<evidence type="ECO:0000256" key="7">
    <source>
        <dbReference type="ARBA" id="ARBA00023053"/>
    </source>
</evidence>
<dbReference type="EMBL" id="JARPUR010000007">
    <property type="protein sequence ID" value="KAK4873455.1"/>
    <property type="molecule type" value="Genomic_DNA"/>
</dbReference>
<evidence type="ECO:0000256" key="1">
    <source>
        <dbReference type="ARBA" id="ARBA00004651"/>
    </source>
</evidence>
<protein>
    <submittedName>
        <fullName evidence="13">Uncharacterized protein</fullName>
    </submittedName>
</protein>
<dbReference type="PANTHER" id="PTHR42985">
    <property type="entry name" value="SODIUM-COUPLED MONOCARBOXYLATE TRANSPORTER"/>
    <property type="match status" value="1"/>
</dbReference>
<evidence type="ECO:0000256" key="12">
    <source>
        <dbReference type="SAM" id="Phobius"/>
    </source>
</evidence>
<feature type="transmembrane region" description="Helical" evidence="12">
    <location>
        <begin position="433"/>
        <end position="452"/>
    </location>
</feature>
<evidence type="ECO:0000256" key="6">
    <source>
        <dbReference type="ARBA" id="ARBA00022989"/>
    </source>
</evidence>
<feature type="transmembrane region" description="Helical" evidence="12">
    <location>
        <begin position="81"/>
        <end position="104"/>
    </location>
</feature>
<dbReference type="Gene3D" id="1.20.1730.10">
    <property type="entry name" value="Sodium/glucose cotransporter"/>
    <property type="match status" value="2"/>
</dbReference>
<keyword evidence="8" id="KW-0406">Ion transport</keyword>
<dbReference type="InterPro" id="IPR001734">
    <property type="entry name" value="Na/solute_symporter"/>
</dbReference>
<keyword evidence="14" id="KW-1185">Reference proteome</keyword>
<evidence type="ECO:0000256" key="2">
    <source>
        <dbReference type="ARBA" id="ARBA00006434"/>
    </source>
</evidence>
<feature type="transmembrane region" description="Helical" evidence="12">
    <location>
        <begin position="290"/>
        <end position="308"/>
    </location>
</feature>
<name>A0AAN7PZE4_9COLE</name>
<feature type="transmembrane region" description="Helical" evidence="12">
    <location>
        <begin position="42"/>
        <end position="60"/>
    </location>
</feature>
<accession>A0AAN7PZE4</accession>
<dbReference type="Proteomes" id="UP001353858">
    <property type="component" value="Unassembled WGS sequence"/>
</dbReference>
<feature type="transmembrane region" description="Helical" evidence="12">
    <location>
        <begin position="530"/>
        <end position="552"/>
    </location>
</feature>
<dbReference type="Pfam" id="PF00474">
    <property type="entry name" value="SSF"/>
    <property type="match status" value="2"/>
</dbReference>
<feature type="transmembrane region" description="Helical" evidence="12">
    <location>
        <begin position="225"/>
        <end position="252"/>
    </location>
</feature>
<keyword evidence="5 12" id="KW-0812">Transmembrane</keyword>
<keyword evidence="6 12" id="KW-1133">Transmembrane helix</keyword>
<feature type="transmembrane region" description="Helical" evidence="12">
    <location>
        <begin position="141"/>
        <end position="165"/>
    </location>
</feature>
<evidence type="ECO:0000256" key="5">
    <source>
        <dbReference type="ARBA" id="ARBA00022692"/>
    </source>
</evidence>
<gene>
    <name evidence="13" type="ORF">RN001_015484</name>
</gene>
<evidence type="ECO:0000313" key="13">
    <source>
        <dbReference type="EMBL" id="KAK4873455.1"/>
    </source>
</evidence>
<feature type="transmembrane region" description="Helical" evidence="12">
    <location>
        <begin position="328"/>
        <end position="351"/>
    </location>
</feature>
<comment type="caution">
    <text evidence="13">The sequence shown here is derived from an EMBL/GenBank/DDBJ whole genome shotgun (WGS) entry which is preliminary data.</text>
</comment>
<keyword evidence="10" id="KW-0739">Sodium transport</keyword>